<feature type="coiled-coil region" evidence="1">
    <location>
        <begin position="232"/>
        <end position="259"/>
    </location>
</feature>
<name>A0ABQ9WZQ8_9EUKA</name>
<proteinExistence type="predicted"/>
<dbReference type="InterPro" id="IPR036397">
    <property type="entry name" value="RNaseH_sf"/>
</dbReference>
<organism evidence="2 3">
    <name type="scientific">Blattamonas nauphoetae</name>
    <dbReference type="NCBI Taxonomy" id="2049346"/>
    <lineage>
        <taxon>Eukaryota</taxon>
        <taxon>Metamonada</taxon>
        <taxon>Preaxostyla</taxon>
        <taxon>Oxymonadida</taxon>
        <taxon>Blattamonas</taxon>
    </lineage>
</organism>
<comment type="caution">
    <text evidence="2">The sequence shown here is derived from an EMBL/GenBank/DDBJ whole genome shotgun (WGS) entry which is preliminary data.</text>
</comment>
<protein>
    <submittedName>
        <fullName evidence="2">Transposable element Tc3 transposase</fullName>
    </submittedName>
</protein>
<sequence>MPRRLSKDERVHAIDLWYRHHDVTLVLQKWELPHRPDRRTIRALVRRFQDTGGTADRARSGRPRTVNTPAIRERVERDVQTSPTQSIRQRMPNLRMSYGSTQRIIQSLGFTPYRLQSSHFLFDQDYGQRRQFCQWFLTKNENDPLFVDQVWYSDESRTNPHYHVEIPNSRRGLNIWCAISSLGLVGPIIYDGTMTQDKYRQMLQREFFPVRRELDPEGTSWLMQDGAPAHTANETVETLQELEQMIREAVASLSQEKIQDVCRSVVSRCRKCLEREGNSVEV</sequence>
<dbReference type="Proteomes" id="UP001281761">
    <property type="component" value="Unassembled WGS sequence"/>
</dbReference>
<evidence type="ECO:0000313" key="2">
    <source>
        <dbReference type="EMBL" id="KAK2944217.1"/>
    </source>
</evidence>
<accession>A0ABQ9WZQ8</accession>
<dbReference type="PANTHER" id="PTHR47326">
    <property type="entry name" value="TRANSPOSABLE ELEMENT TC3 TRANSPOSASE-LIKE PROTEIN"/>
    <property type="match status" value="1"/>
</dbReference>
<reference evidence="2 3" key="1">
    <citation type="journal article" date="2022" name="bioRxiv">
        <title>Genomics of Preaxostyla Flagellates Illuminates Evolutionary Transitions and the Path Towards Mitochondrial Loss.</title>
        <authorList>
            <person name="Novak L.V.F."/>
            <person name="Treitli S.C."/>
            <person name="Pyrih J."/>
            <person name="Halakuc P."/>
            <person name="Pipaliya S.V."/>
            <person name="Vacek V."/>
            <person name="Brzon O."/>
            <person name="Soukal P."/>
            <person name="Eme L."/>
            <person name="Dacks J.B."/>
            <person name="Karnkowska A."/>
            <person name="Elias M."/>
            <person name="Hampl V."/>
        </authorList>
    </citation>
    <scope>NUCLEOTIDE SEQUENCE [LARGE SCALE GENOMIC DNA]</scope>
    <source>
        <strain evidence="2">NAU3</strain>
        <tissue evidence="2">Gut</tissue>
    </source>
</reference>
<dbReference type="Gene3D" id="3.30.420.10">
    <property type="entry name" value="Ribonuclease H-like superfamily/Ribonuclease H"/>
    <property type="match status" value="1"/>
</dbReference>
<evidence type="ECO:0000256" key="1">
    <source>
        <dbReference type="SAM" id="Coils"/>
    </source>
</evidence>
<gene>
    <name evidence="2" type="ORF">BLNAU_20886</name>
</gene>
<keyword evidence="3" id="KW-1185">Reference proteome</keyword>
<dbReference type="PANTHER" id="PTHR47326:SF1">
    <property type="entry name" value="HTH PSQ-TYPE DOMAIN-CONTAINING PROTEIN"/>
    <property type="match status" value="1"/>
</dbReference>
<keyword evidence="1" id="KW-0175">Coiled coil</keyword>
<dbReference type="EMBL" id="JARBJD010000309">
    <property type="protein sequence ID" value="KAK2944217.1"/>
    <property type="molecule type" value="Genomic_DNA"/>
</dbReference>
<evidence type="ECO:0000313" key="3">
    <source>
        <dbReference type="Proteomes" id="UP001281761"/>
    </source>
</evidence>